<reference evidence="2 3" key="1">
    <citation type="journal article" date="2019" name="Commun. Biol.">
        <title>The bagworm genome reveals a unique fibroin gene that provides high tensile strength.</title>
        <authorList>
            <person name="Kono N."/>
            <person name="Nakamura H."/>
            <person name="Ohtoshi R."/>
            <person name="Tomita M."/>
            <person name="Numata K."/>
            <person name="Arakawa K."/>
        </authorList>
    </citation>
    <scope>NUCLEOTIDE SEQUENCE [LARGE SCALE GENOMIC DNA]</scope>
</reference>
<feature type="region of interest" description="Disordered" evidence="1">
    <location>
        <begin position="1"/>
        <end position="49"/>
    </location>
</feature>
<evidence type="ECO:0000313" key="2">
    <source>
        <dbReference type="EMBL" id="GBP81297.1"/>
    </source>
</evidence>
<keyword evidence="3" id="KW-1185">Reference proteome</keyword>
<proteinExistence type="predicted"/>
<name>A0A4C1Z3U1_EUMVA</name>
<organism evidence="2 3">
    <name type="scientific">Eumeta variegata</name>
    <name type="common">Bagworm moth</name>
    <name type="synonym">Eumeta japonica</name>
    <dbReference type="NCBI Taxonomy" id="151549"/>
    <lineage>
        <taxon>Eukaryota</taxon>
        <taxon>Metazoa</taxon>
        <taxon>Ecdysozoa</taxon>
        <taxon>Arthropoda</taxon>
        <taxon>Hexapoda</taxon>
        <taxon>Insecta</taxon>
        <taxon>Pterygota</taxon>
        <taxon>Neoptera</taxon>
        <taxon>Endopterygota</taxon>
        <taxon>Lepidoptera</taxon>
        <taxon>Glossata</taxon>
        <taxon>Ditrysia</taxon>
        <taxon>Tineoidea</taxon>
        <taxon>Psychidae</taxon>
        <taxon>Oiketicinae</taxon>
        <taxon>Eumeta</taxon>
    </lineage>
</organism>
<evidence type="ECO:0000256" key="1">
    <source>
        <dbReference type="SAM" id="MobiDB-lite"/>
    </source>
</evidence>
<dbReference type="AlphaFoldDB" id="A0A4C1Z3U1"/>
<dbReference type="Proteomes" id="UP000299102">
    <property type="component" value="Unassembled WGS sequence"/>
</dbReference>
<dbReference type="EMBL" id="BGZK01001504">
    <property type="protein sequence ID" value="GBP81297.1"/>
    <property type="molecule type" value="Genomic_DNA"/>
</dbReference>
<accession>A0A4C1Z3U1</accession>
<gene>
    <name evidence="2" type="ORF">EVAR_59689_1</name>
</gene>
<sequence length="132" mass="14508">MIKRDNHIKTTAPSPSAAPRRCRTTRPAGRPQPPVLITPSAGPTTRRPRERASPVYAFILVLRVEIIRNVAGIESSTFYGLTPGAPFAHRRHSDVPIYVESFRDSLRRGDPSGLPVEESSADGISMSIVHVR</sequence>
<evidence type="ECO:0000313" key="3">
    <source>
        <dbReference type="Proteomes" id="UP000299102"/>
    </source>
</evidence>
<protein>
    <submittedName>
        <fullName evidence="2">Uncharacterized protein</fullName>
    </submittedName>
</protein>
<comment type="caution">
    <text evidence="2">The sequence shown here is derived from an EMBL/GenBank/DDBJ whole genome shotgun (WGS) entry which is preliminary data.</text>
</comment>